<protein>
    <recommendedName>
        <fullName evidence="4">NACHT domain-containing protein</fullName>
    </recommendedName>
</protein>
<evidence type="ECO:0000256" key="1">
    <source>
        <dbReference type="ARBA" id="ARBA00022737"/>
    </source>
</evidence>
<dbReference type="InterPro" id="IPR027417">
    <property type="entry name" value="P-loop_NTPase"/>
</dbReference>
<feature type="region of interest" description="Disordered" evidence="3">
    <location>
        <begin position="1"/>
        <end position="74"/>
    </location>
</feature>
<feature type="compositionally biased region" description="Polar residues" evidence="3">
    <location>
        <begin position="55"/>
        <end position="65"/>
    </location>
</feature>
<evidence type="ECO:0000256" key="3">
    <source>
        <dbReference type="SAM" id="MobiDB-lite"/>
    </source>
</evidence>
<evidence type="ECO:0000256" key="2">
    <source>
        <dbReference type="PROSITE-ProRule" id="PRU00023"/>
    </source>
</evidence>
<comment type="caution">
    <text evidence="5">The sequence shown here is derived from an EMBL/GenBank/DDBJ whole genome shotgun (WGS) entry which is preliminary data.</text>
</comment>
<keyword evidence="2" id="KW-0040">ANK repeat</keyword>
<gene>
    <name evidence="5" type="ORF">VTL71DRAFT_13865</name>
</gene>
<dbReference type="Pfam" id="PF22939">
    <property type="entry name" value="WHD_GPIID"/>
    <property type="match status" value="1"/>
</dbReference>
<name>A0ABR4CLM0_9HELO</name>
<dbReference type="PANTHER" id="PTHR10039">
    <property type="entry name" value="AMELOGENIN"/>
    <property type="match status" value="1"/>
</dbReference>
<accession>A0ABR4CLM0</accession>
<dbReference type="PROSITE" id="PS50297">
    <property type="entry name" value="ANK_REP_REGION"/>
    <property type="match status" value="2"/>
</dbReference>
<dbReference type="SMART" id="SM00248">
    <property type="entry name" value="ANK"/>
    <property type="match status" value="2"/>
</dbReference>
<dbReference type="PROSITE" id="PS50088">
    <property type="entry name" value="ANK_REPEAT"/>
    <property type="match status" value="2"/>
</dbReference>
<feature type="compositionally biased region" description="Polar residues" evidence="3">
    <location>
        <begin position="1220"/>
        <end position="1234"/>
    </location>
</feature>
<feature type="repeat" description="ANK" evidence="2">
    <location>
        <begin position="778"/>
        <end position="810"/>
    </location>
</feature>
<dbReference type="EMBL" id="JAZHXI010000006">
    <property type="protein sequence ID" value="KAL2070839.1"/>
    <property type="molecule type" value="Genomic_DNA"/>
</dbReference>
<dbReference type="SUPFAM" id="SSF48403">
    <property type="entry name" value="Ankyrin repeat"/>
    <property type="match status" value="1"/>
</dbReference>
<dbReference type="Proteomes" id="UP001595075">
    <property type="component" value="Unassembled WGS sequence"/>
</dbReference>
<keyword evidence="1" id="KW-0677">Repeat</keyword>
<dbReference type="InterPro" id="IPR036770">
    <property type="entry name" value="Ankyrin_rpt-contain_sf"/>
</dbReference>
<dbReference type="InterPro" id="IPR007111">
    <property type="entry name" value="NACHT_NTPase"/>
</dbReference>
<sequence length="1254" mass="139568">MPLHIPSRWRRKRYQDQPSREPTPQQIHDRHNDHEEAEGPNSIPNHPAPPHTAVSGVNSPVSKDNPSLWFLPTKSDDPEMVKAQQAWQESLTRLDSAMAKSPALPSPNVECPDIKNALSKANTGTTHESSSDGFNLAMEQILVDQVTSDSELTGKAASFLPLKIVAKGLGQVIQLAISEDTRQSQILEELGRLSNHQQYVDSLREFQFLKPIISIKAVCLVTAVNEFLATSILYLKANYMKKVTTGVTGENKIDTGISALKGAVYDFDQAVQRETHFITWKAEEARRTSKVLDYFSILNYKVVQSGYRKFRAAGSGEWLLEQLTFKQWVDKDLHFLWCPGLPGAGKTILTSTIIDHLISVSKTAAKASSPIGLAYIYCDYKNQINQSVEAVLRSLIRQLVEFHPSLVTRLEGFLEGTTDTAVDAENYAELLTLIFGSFSRVYIVIDALDELSSLDGVRRSLVKILLSFTALEDMDCRLLITSRPSDDIEGMFSPESTISITPSTQDITSYVSMRVSVSEEFKAWCDEEPELLTQITNKIRTKSDGIFLLARFQMDSLVASESLGALEDAIEELTSNLDDYYDIAISRIKAIPEAGLAKTALALLSWICYAKQPLTVSEIQHALAVRPGVRNFAKFRRYMITSIAQVTGRCAGLLSIRDQGVIALTHETVQKYIFERRAELFPEAEKLIAQACITYLDLDSLDPGPSPSEKEFEERQKSLPFLRYTASFWADHSRGHLEEVLRQDILLLLKDNRKTDSMIQAQYSMQNLEALSSQNFPRGLTGLHIASSSNLLNVVQTLLKSGAAISPQAENGETPLYLAAEKCHKDVVKTLLEQGADPNIPGGVYGTALQAVSRGVHQDRDQVRRLLLEHNAAVDVGAAGGMGRIFELYPKAPSWLVAKLGEADRERRKNIRTQGKPSEMSGQLGSASDSINTEGEHYLREKLTEVHEPPIPRKLEGADYLETRRLQMGSLDFSDYEVSTLRIVRINSMSSLLNSGGECPICYCMLSESGRSGARRHIFGHLRPYICTFRYCSNSSFTTRREWLAHESIHWDRWICGRCEIVHSSSSLQTWAEHIIDCYKSVLDTASKRVAVTMTRGTCPLCDEVVQSDSIRSDQSISQPIPILSLTLGDTMTDSPEVPVYKNHMDRLGVAAEKNQRPIKRVSFAHVPPITESSLAAPVRKPLKSGDLQLLLGGYHKHIAKHQEEFADSAIPRTNEDSDSSLSASTRTRSNSAISDDLNFSDRGADEENNSEIL</sequence>
<dbReference type="PANTHER" id="PTHR10039:SF15">
    <property type="entry name" value="NACHT DOMAIN-CONTAINING PROTEIN"/>
    <property type="match status" value="1"/>
</dbReference>
<evidence type="ECO:0000259" key="4">
    <source>
        <dbReference type="PROSITE" id="PS50837"/>
    </source>
</evidence>
<dbReference type="InterPro" id="IPR002110">
    <property type="entry name" value="Ankyrin_rpt"/>
</dbReference>
<evidence type="ECO:0000313" key="5">
    <source>
        <dbReference type="EMBL" id="KAL2070839.1"/>
    </source>
</evidence>
<dbReference type="Gene3D" id="1.25.40.20">
    <property type="entry name" value="Ankyrin repeat-containing domain"/>
    <property type="match status" value="1"/>
</dbReference>
<reference evidence="5 6" key="1">
    <citation type="journal article" date="2024" name="Commun. Biol.">
        <title>Comparative genomic analysis of thermophilic fungi reveals convergent evolutionary adaptations and gene losses.</title>
        <authorList>
            <person name="Steindorff A.S."/>
            <person name="Aguilar-Pontes M.V."/>
            <person name="Robinson A.J."/>
            <person name="Andreopoulos B."/>
            <person name="LaButti K."/>
            <person name="Kuo A."/>
            <person name="Mondo S."/>
            <person name="Riley R."/>
            <person name="Otillar R."/>
            <person name="Haridas S."/>
            <person name="Lipzen A."/>
            <person name="Grimwood J."/>
            <person name="Schmutz J."/>
            <person name="Clum A."/>
            <person name="Reid I.D."/>
            <person name="Moisan M.C."/>
            <person name="Butler G."/>
            <person name="Nguyen T.T.M."/>
            <person name="Dewar K."/>
            <person name="Conant G."/>
            <person name="Drula E."/>
            <person name="Henrissat B."/>
            <person name="Hansel C."/>
            <person name="Singer S."/>
            <person name="Hutchinson M.I."/>
            <person name="de Vries R.P."/>
            <person name="Natvig D.O."/>
            <person name="Powell A.J."/>
            <person name="Tsang A."/>
            <person name="Grigoriev I.V."/>
        </authorList>
    </citation>
    <scope>NUCLEOTIDE SEQUENCE [LARGE SCALE GENOMIC DNA]</scope>
    <source>
        <strain evidence="5 6">CBS 494.80</strain>
    </source>
</reference>
<dbReference type="Gene3D" id="3.40.50.300">
    <property type="entry name" value="P-loop containing nucleotide triphosphate hydrolases"/>
    <property type="match status" value="1"/>
</dbReference>
<dbReference type="InterPro" id="IPR054471">
    <property type="entry name" value="GPIID_WHD"/>
</dbReference>
<feature type="repeat" description="ANK" evidence="2">
    <location>
        <begin position="811"/>
        <end position="843"/>
    </location>
</feature>
<keyword evidence="6" id="KW-1185">Reference proteome</keyword>
<organism evidence="5 6">
    <name type="scientific">Oculimacula yallundae</name>
    <dbReference type="NCBI Taxonomy" id="86028"/>
    <lineage>
        <taxon>Eukaryota</taxon>
        <taxon>Fungi</taxon>
        <taxon>Dikarya</taxon>
        <taxon>Ascomycota</taxon>
        <taxon>Pezizomycotina</taxon>
        <taxon>Leotiomycetes</taxon>
        <taxon>Helotiales</taxon>
        <taxon>Ploettnerulaceae</taxon>
        <taxon>Oculimacula</taxon>
    </lineage>
</organism>
<feature type="domain" description="NACHT" evidence="4">
    <location>
        <begin position="334"/>
        <end position="485"/>
    </location>
</feature>
<feature type="region of interest" description="Disordered" evidence="3">
    <location>
        <begin position="1206"/>
        <end position="1254"/>
    </location>
</feature>
<proteinExistence type="predicted"/>
<dbReference type="InterPro" id="IPR056884">
    <property type="entry name" value="NPHP3-like_N"/>
</dbReference>
<dbReference type="Pfam" id="PF12796">
    <property type="entry name" value="Ank_2"/>
    <property type="match status" value="1"/>
</dbReference>
<feature type="compositionally biased region" description="Acidic residues" evidence="3">
    <location>
        <begin position="1245"/>
        <end position="1254"/>
    </location>
</feature>
<dbReference type="SUPFAM" id="SSF52540">
    <property type="entry name" value="P-loop containing nucleoside triphosphate hydrolases"/>
    <property type="match status" value="1"/>
</dbReference>
<feature type="region of interest" description="Disordered" evidence="3">
    <location>
        <begin position="906"/>
        <end position="930"/>
    </location>
</feature>
<dbReference type="Pfam" id="PF24883">
    <property type="entry name" value="NPHP3_N"/>
    <property type="match status" value="1"/>
</dbReference>
<feature type="compositionally biased region" description="Polar residues" evidence="3">
    <location>
        <begin position="912"/>
        <end position="930"/>
    </location>
</feature>
<evidence type="ECO:0000313" key="6">
    <source>
        <dbReference type="Proteomes" id="UP001595075"/>
    </source>
</evidence>
<dbReference type="PROSITE" id="PS50837">
    <property type="entry name" value="NACHT"/>
    <property type="match status" value="1"/>
</dbReference>